<dbReference type="GO" id="GO:0017057">
    <property type="term" value="F:6-phosphogluconolactonase activity"/>
    <property type="evidence" value="ECO:0007669"/>
    <property type="project" value="TreeGrafter"/>
</dbReference>
<dbReference type="Pfam" id="PF10282">
    <property type="entry name" value="Lactonase"/>
    <property type="match status" value="1"/>
</dbReference>
<dbReference type="Gene3D" id="2.130.10.10">
    <property type="entry name" value="YVTN repeat-like/Quinoprotein amine dehydrogenase"/>
    <property type="match status" value="1"/>
</dbReference>
<sequence length="352" mass="38618">MAECLFVVGSYTESYAEFRAAGEGISLVRLGEDGDLSLVDRLSGLPNPSYLKPFAKDRFLAALEVDDARNGIATIALDRDAGRLRLLDREAAPGRVLCHIDLDPTGRWLAGACYRSGHVFTRAIDPQGRIGKAGSVVERHGASIHPTRQTAPHPHAVRFSPDGRWVVVPDLGTDEITCYPFSEGHLDRAPALAWRPPAGSGPRLVHFSRDGRHLLVIHELASEVSSLRFHDGRLEAVARLSTLFTPFQQENTAAGLHWHPTRSSFAVSNRGANAITVFDFDETSGTISPRFDIPSGGDKPRDFAFSPCGRWIVAANQNDDTIILWDIDWKEGRGRDTGYRVEAGTPSCVRFI</sequence>
<protein>
    <submittedName>
        <fullName evidence="3">6-phosphogluconolactonase</fullName>
    </submittedName>
</protein>
<comment type="similarity">
    <text evidence="1">Belongs to the cycloisomerase 2 family.</text>
</comment>
<dbReference type="InterPro" id="IPR019405">
    <property type="entry name" value="Lactonase_7-beta_prop"/>
</dbReference>
<accession>A0A2V3UCE4</accession>
<dbReference type="AlphaFoldDB" id="A0A2V3UCE4"/>
<dbReference type="InterPro" id="IPR015943">
    <property type="entry name" value="WD40/YVTN_repeat-like_dom_sf"/>
</dbReference>
<dbReference type="SUPFAM" id="SSF51004">
    <property type="entry name" value="C-terminal (heme d1) domain of cytochrome cd1-nitrite reductase"/>
    <property type="match status" value="1"/>
</dbReference>
<evidence type="ECO:0000313" key="3">
    <source>
        <dbReference type="EMBL" id="PXW61808.1"/>
    </source>
</evidence>
<dbReference type="RefSeq" id="WP_170147154.1">
    <property type="nucleotide sequence ID" value="NZ_JAHBRY010000001.1"/>
</dbReference>
<dbReference type="InterPro" id="IPR050282">
    <property type="entry name" value="Cycloisomerase_2"/>
</dbReference>
<gene>
    <name evidence="3" type="ORF">C7450_103326</name>
</gene>
<comment type="caution">
    <text evidence="3">The sequence shown here is derived from an EMBL/GenBank/DDBJ whole genome shotgun (WGS) entry which is preliminary data.</text>
</comment>
<dbReference type="Proteomes" id="UP000248021">
    <property type="component" value="Unassembled WGS sequence"/>
</dbReference>
<organism evidence="3 4">
    <name type="scientific">Chelatococcus asaccharovorans</name>
    <dbReference type="NCBI Taxonomy" id="28210"/>
    <lineage>
        <taxon>Bacteria</taxon>
        <taxon>Pseudomonadati</taxon>
        <taxon>Pseudomonadota</taxon>
        <taxon>Alphaproteobacteria</taxon>
        <taxon>Hyphomicrobiales</taxon>
        <taxon>Chelatococcaceae</taxon>
        <taxon>Chelatococcus</taxon>
    </lineage>
</organism>
<reference evidence="3 4" key="1">
    <citation type="submission" date="2018-05" db="EMBL/GenBank/DDBJ databases">
        <title>Genomic Encyclopedia of Type Strains, Phase IV (KMG-IV): sequencing the most valuable type-strain genomes for metagenomic binning, comparative biology and taxonomic classification.</title>
        <authorList>
            <person name="Goeker M."/>
        </authorList>
    </citation>
    <scope>NUCLEOTIDE SEQUENCE [LARGE SCALE GENOMIC DNA]</scope>
    <source>
        <strain evidence="3 4">DSM 6462</strain>
    </source>
</reference>
<dbReference type="PANTHER" id="PTHR30344">
    <property type="entry name" value="6-PHOSPHOGLUCONOLACTONASE-RELATED"/>
    <property type="match status" value="1"/>
</dbReference>
<dbReference type="EMBL" id="QJJK01000003">
    <property type="protein sequence ID" value="PXW61808.1"/>
    <property type="molecule type" value="Genomic_DNA"/>
</dbReference>
<name>A0A2V3UCE4_9HYPH</name>
<evidence type="ECO:0000256" key="1">
    <source>
        <dbReference type="ARBA" id="ARBA00005564"/>
    </source>
</evidence>
<dbReference type="InterPro" id="IPR011048">
    <property type="entry name" value="Haem_d1_sf"/>
</dbReference>
<dbReference type="PANTHER" id="PTHR30344:SF1">
    <property type="entry name" value="6-PHOSPHOGLUCONOLACTONASE"/>
    <property type="match status" value="1"/>
</dbReference>
<evidence type="ECO:0000313" key="4">
    <source>
        <dbReference type="Proteomes" id="UP000248021"/>
    </source>
</evidence>
<dbReference type="GO" id="GO:0006006">
    <property type="term" value="P:glucose metabolic process"/>
    <property type="evidence" value="ECO:0007669"/>
    <property type="project" value="UniProtKB-KW"/>
</dbReference>
<evidence type="ECO:0000256" key="2">
    <source>
        <dbReference type="ARBA" id="ARBA00022526"/>
    </source>
</evidence>
<keyword evidence="2" id="KW-0313">Glucose metabolism</keyword>
<proteinExistence type="inferred from homology"/>
<keyword evidence="2" id="KW-0119">Carbohydrate metabolism</keyword>
<keyword evidence="4" id="KW-1185">Reference proteome</keyword>